<name>A0ABW8F0L7_9BURK</name>
<gene>
    <name evidence="1" type="ORF">ACIPEN_13330</name>
</gene>
<accession>A0ABW8F0L7</accession>
<reference evidence="1 2" key="1">
    <citation type="submission" date="2024-10" db="EMBL/GenBank/DDBJ databases">
        <title>The Natural Products Discovery Center: Release of the First 8490 Sequenced Strains for Exploring Actinobacteria Biosynthetic Diversity.</title>
        <authorList>
            <person name="Kalkreuter E."/>
            <person name="Kautsar S.A."/>
            <person name="Yang D."/>
            <person name="Bader C.D."/>
            <person name="Teijaro C.N."/>
            <person name="Fluegel L."/>
            <person name="Davis C.M."/>
            <person name="Simpson J.R."/>
            <person name="Lauterbach L."/>
            <person name="Steele A.D."/>
            <person name="Gui C."/>
            <person name="Meng S."/>
            <person name="Li G."/>
            <person name="Viehrig K."/>
            <person name="Ye F."/>
            <person name="Su P."/>
            <person name="Kiefer A.F."/>
            <person name="Nichols A."/>
            <person name="Cepeda A.J."/>
            <person name="Yan W."/>
            <person name="Fan B."/>
            <person name="Jiang Y."/>
            <person name="Adhikari A."/>
            <person name="Zheng C.-J."/>
            <person name="Schuster L."/>
            <person name="Cowan T.M."/>
            <person name="Smanski M.J."/>
            <person name="Chevrette M.G."/>
            <person name="De Carvalho L.P.S."/>
            <person name="Shen B."/>
        </authorList>
    </citation>
    <scope>NUCLEOTIDE SEQUENCE [LARGE SCALE GENOMIC DNA]</scope>
    <source>
        <strain evidence="1 2">NPDC087045</strain>
    </source>
</reference>
<proteinExistence type="predicted"/>
<keyword evidence="2" id="KW-1185">Reference proteome</keyword>
<sequence length="69" mass="7468">MVFQHNRQNGNHDPCALHLLNANAIGTPGRMAGLVSSLSRWIANGMSAKDRFSGKRKAETYDLAAKLGT</sequence>
<comment type="caution">
    <text evidence="1">The sequence shown here is derived from an EMBL/GenBank/DDBJ whole genome shotgun (WGS) entry which is preliminary data.</text>
</comment>
<dbReference type="Proteomes" id="UP001617427">
    <property type="component" value="Unassembled WGS sequence"/>
</dbReference>
<organism evidence="1 2">
    <name type="scientific">Herbaspirillum chlorophenolicum</name>
    <dbReference type="NCBI Taxonomy" id="211589"/>
    <lineage>
        <taxon>Bacteria</taxon>
        <taxon>Pseudomonadati</taxon>
        <taxon>Pseudomonadota</taxon>
        <taxon>Betaproteobacteria</taxon>
        <taxon>Burkholderiales</taxon>
        <taxon>Oxalobacteraceae</taxon>
        <taxon>Herbaspirillum</taxon>
    </lineage>
</organism>
<evidence type="ECO:0000313" key="2">
    <source>
        <dbReference type="Proteomes" id="UP001617427"/>
    </source>
</evidence>
<dbReference type="EMBL" id="JBIUZV010000007">
    <property type="protein sequence ID" value="MFJ3046806.1"/>
    <property type="molecule type" value="Genomic_DNA"/>
</dbReference>
<evidence type="ECO:0000313" key="1">
    <source>
        <dbReference type="EMBL" id="MFJ3046806.1"/>
    </source>
</evidence>
<dbReference type="RefSeq" id="WP_402701091.1">
    <property type="nucleotide sequence ID" value="NZ_JBIUZV010000007.1"/>
</dbReference>
<protein>
    <submittedName>
        <fullName evidence="1">Uncharacterized protein</fullName>
    </submittedName>
</protein>